<dbReference type="RefSeq" id="WP_088386649.1">
    <property type="nucleotide sequence ID" value="NZ_NIOF01000010.1"/>
</dbReference>
<dbReference type="OrthoDB" id="8888710at2"/>
<proteinExistence type="predicted"/>
<comment type="caution">
    <text evidence="1">The sequence shown here is derived from an EMBL/GenBank/DDBJ whole genome shotgun (WGS) entry which is preliminary data.</text>
</comment>
<keyword evidence="2" id="KW-1185">Reference proteome</keyword>
<sequence length="247" mass="26872">MTTVLLNSAEHQHLRIVTRRGSAYGDAVMSSPLFPAEFRNAQAHYPIVFREDAGNGGNAGDGAGLHPVALFGLTEGSNLFLDHRGADTVWDAHYLPWAIERQPFMIGRGEGPDDLLVHVDLLHPRVRLAADDDTPVFGPLGGASETLERASSLLRAIHEGMQTLPAFIDALLTHELLESFVLDIESEHGGVTRIAGFHAINEERLAALDATALAALHRAGHLQPIYMAVASMSQLRPLIERHRRLGP</sequence>
<evidence type="ECO:0000313" key="1">
    <source>
        <dbReference type="EMBL" id="OWQ86981.1"/>
    </source>
</evidence>
<accession>A0A246J305</accession>
<protein>
    <recommendedName>
        <fullName evidence="3">Peptidase</fullName>
    </recommendedName>
</protein>
<dbReference type="AlphaFoldDB" id="A0A246J305"/>
<dbReference type="Pfam" id="PF07277">
    <property type="entry name" value="SapC"/>
    <property type="match status" value="1"/>
</dbReference>
<evidence type="ECO:0000313" key="2">
    <source>
        <dbReference type="Proteomes" id="UP000197468"/>
    </source>
</evidence>
<reference evidence="1 2" key="1">
    <citation type="journal article" date="2008" name="Int. J. Syst. Evol. Microbiol.">
        <title>Description of Roseateles aquatilis sp. nov. and Roseateles terrae sp. nov., in the class Betaproteobacteria, and emended description of the genus Roseateles.</title>
        <authorList>
            <person name="Gomila M."/>
            <person name="Bowien B."/>
            <person name="Falsen E."/>
            <person name="Moore E.R."/>
            <person name="Lalucat J."/>
        </authorList>
    </citation>
    <scope>NUCLEOTIDE SEQUENCE [LARGE SCALE GENOMIC DNA]</scope>
    <source>
        <strain evidence="1 2">CCUG 48205</strain>
    </source>
</reference>
<gene>
    <name evidence="1" type="ORF">CDN99_19990</name>
</gene>
<evidence type="ECO:0008006" key="3">
    <source>
        <dbReference type="Google" id="ProtNLM"/>
    </source>
</evidence>
<organism evidence="1 2">
    <name type="scientific">Roseateles aquatilis</name>
    <dbReference type="NCBI Taxonomy" id="431061"/>
    <lineage>
        <taxon>Bacteria</taxon>
        <taxon>Pseudomonadati</taxon>
        <taxon>Pseudomonadota</taxon>
        <taxon>Betaproteobacteria</taxon>
        <taxon>Burkholderiales</taxon>
        <taxon>Sphaerotilaceae</taxon>
        <taxon>Roseateles</taxon>
    </lineage>
</organism>
<dbReference type="EMBL" id="NIOF01000010">
    <property type="protein sequence ID" value="OWQ86981.1"/>
    <property type="molecule type" value="Genomic_DNA"/>
</dbReference>
<dbReference type="InterPro" id="IPR010836">
    <property type="entry name" value="SapC"/>
</dbReference>
<dbReference type="Proteomes" id="UP000197468">
    <property type="component" value="Unassembled WGS sequence"/>
</dbReference>
<name>A0A246J305_9BURK</name>